<dbReference type="Pfam" id="PF05199">
    <property type="entry name" value="GMC_oxred_C"/>
    <property type="match status" value="1"/>
</dbReference>
<reference evidence="2 3" key="1">
    <citation type="submission" date="2023-01" db="EMBL/GenBank/DDBJ databases">
        <title>Analysis of 21 Apiospora genomes using comparative genomics revels a genus with tremendous synthesis potential of carbohydrate active enzymes and secondary metabolites.</title>
        <authorList>
            <person name="Sorensen T."/>
        </authorList>
    </citation>
    <scope>NUCLEOTIDE SEQUENCE [LARGE SCALE GENOMIC DNA]</scope>
    <source>
        <strain evidence="2 3">CBS 20057</strain>
    </source>
</reference>
<evidence type="ECO:0000313" key="3">
    <source>
        <dbReference type="Proteomes" id="UP001396898"/>
    </source>
</evidence>
<proteinExistence type="predicted"/>
<feature type="domain" description="Glucose-methanol-choline oxidoreductase C-terminal" evidence="1">
    <location>
        <begin position="12"/>
        <end position="43"/>
    </location>
</feature>
<dbReference type="InterPro" id="IPR036188">
    <property type="entry name" value="FAD/NAD-bd_sf"/>
</dbReference>
<protein>
    <recommendedName>
        <fullName evidence="1">Glucose-methanol-choline oxidoreductase C-terminal domain-containing protein</fullName>
    </recommendedName>
</protein>
<evidence type="ECO:0000313" key="2">
    <source>
        <dbReference type="EMBL" id="KAK8001362.1"/>
    </source>
</evidence>
<evidence type="ECO:0000259" key="1">
    <source>
        <dbReference type="Pfam" id="PF05199"/>
    </source>
</evidence>
<dbReference type="Gene3D" id="3.50.50.60">
    <property type="entry name" value="FAD/NAD(P)-binding domain"/>
    <property type="match status" value="1"/>
</dbReference>
<accession>A0ABR1R6H4</accession>
<keyword evidence="3" id="KW-1185">Reference proteome</keyword>
<sequence>MLPLPEAGGRLVAHGTRNLRLVDASVFPLITRPNPMATVYAVAAWAVDLIGQPPHLHCLDSELTKGAFSWSKNAGRIMSTKANRDIATLTPGHVKPPAVKGVEHTLQYDE</sequence>
<dbReference type="Proteomes" id="UP001396898">
    <property type="component" value="Unassembled WGS sequence"/>
</dbReference>
<dbReference type="InterPro" id="IPR007867">
    <property type="entry name" value="GMC_OxRtase_C"/>
</dbReference>
<organism evidence="2 3">
    <name type="scientific">Apiospora marii</name>
    <dbReference type="NCBI Taxonomy" id="335849"/>
    <lineage>
        <taxon>Eukaryota</taxon>
        <taxon>Fungi</taxon>
        <taxon>Dikarya</taxon>
        <taxon>Ascomycota</taxon>
        <taxon>Pezizomycotina</taxon>
        <taxon>Sordariomycetes</taxon>
        <taxon>Xylariomycetidae</taxon>
        <taxon>Amphisphaeriales</taxon>
        <taxon>Apiosporaceae</taxon>
        <taxon>Apiospora</taxon>
    </lineage>
</organism>
<comment type="caution">
    <text evidence="2">The sequence shown here is derived from an EMBL/GenBank/DDBJ whole genome shotgun (WGS) entry which is preliminary data.</text>
</comment>
<dbReference type="EMBL" id="JAQQWI010000018">
    <property type="protein sequence ID" value="KAK8001362.1"/>
    <property type="molecule type" value="Genomic_DNA"/>
</dbReference>
<gene>
    <name evidence="2" type="ORF">PG991_013584</name>
</gene>
<dbReference type="SUPFAM" id="SSF51905">
    <property type="entry name" value="FAD/NAD(P)-binding domain"/>
    <property type="match status" value="1"/>
</dbReference>
<name>A0ABR1R6H4_9PEZI</name>